<dbReference type="InterPro" id="IPR028942">
    <property type="entry name" value="WHIM1_dom"/>
</dbReference>
<comment type="subcellular location">
    <subcellularLocation>
        <location evidence="1">Nucleus</location>
    </subcellularLocation>
</comment>
<dbReference type="GeneID" id="33569729"/>
<dbReference type="InterPro" id="IPR018501">
    <property type="entry name" value="DDT_dom"/>
</dbReference>
<feature type="compositionally biased region" description="Low complexity" evidence="4">
    <location>
        <begin position="32"/>
        <end position="46"/>
    </location>
</feature>
<feature type="compositionally biased region" description="Basic and acidic residues" evidence="4">
    <location>
        <begin position="510"/>
        <end position="519"/>
    </location>
</feature>
<dbReference type="PANTHER" id="PTHR42107:SF1">
    <property type="entry name" value="WHIM1 DOMAIN-CONTAINING PROTEIN"/>
    <property type="match status" value="1"/>
</dbReference>
<dbReference type="EMBL" id="MCFF01000024">
    <property type="protein sequence ID" value="ORZ12973.1"/>
    <property type="molecule type" value="Genomic_DNA"/>
</dbReference>
<dbReference type="Proteomes" id="UP000193648">
    <property type="component" value="Unassembled WGS sequence"/>
</dbReference>
<organism evidence="6 7">
    <name type="scientific">Lobosporangium transversale</name>
    <dbReference type="NCBI Taxonomy" id="64571"/>
    <lineage>
        <taxon>Eukaryota</taxon>
        <taxon>Fungi</taxon>
        <taxon>Fungi incertae sedis</taxon>
        <taxon>Mucoromycota</taxon>
        <taxon>Mortierellomycotina</taxon>
        <taxon>Mortierellomycetes</taxon>
        <taxon>Mortierellales</taxon>
        <taxon>Mortierellaceae</taxon>
        <taxon>Lobosporangium</taxon>
    </lineage>
</organism>
<dbReference type="InParanoid" id="A0A1Y2GLE1"/>
<accession>A0A1Y2GLE1</accession>
<dbReference type="GO" id="GO:0005634">
    <property type="term" value="C:nucleus"/>
    <property type="evidence" value="ECO:0007669"/>
    <property type="project" value="UniProtKB-SubCell"/>
</dbReference>
<evidence type="ECO:0000256" key="2">
    <source>
        <dbReference type="ARBA" id="ARBA00023242"/>
    </source>
</evidence>
<feature type="region of interest" description="Disordered" evidence="4">
    <location>
        <begin position="380"/>
        <end position="468"/>
    </location>
</feature>
<evidence type="ECO:0000313" key="7">
    <source>
        <dbReference type="Proteomes" id="UP000193648"/>
    </source>
</evidence>
<name>A0A1Y2GLE1_9FUNG</name>
<feature type="compositionally biased region" description="Low complexity" evidence="4">
    <location>
        <begin position="381"/>
        <end position="396"/>
    </location>
</feature>
<feature type="compositionally biased region" description="Low complexity" evidence="4">
    <location>
        <begin position="62"/>
        <end position="93"/>
    </location>
</feature>
<feature type="compositionally biased region" description="Acidic residues" evidence="4">
    <location>
        <begin position="403"/>
        <end position="413"/>
    </location>
</feature>
<dbReference type="Pfam" id="PF15612">
    <property type="entry name" value="WHIM1"/>
    <property type="match status" value="1"/>
</dbReference>
<dbReference type="PANTHER" id="PTHR42107">
    <property type="entry name" value="YALI0D24453P"/>
    <property type="match status" value="1"/>
</dbReference>
<feature type="compositionally biased region" description="Low complexity" evidence="4">
    <location>
        <begin position="435"/>
        <end position="467"/>
    </location>
</feature>
<proteinExistence type="predicted"/>
<feature type="domain" description="DDT" evidence="5">
    <location>
        <begin position="139"/>
        <end position="203"/>
    </location>
</feature>
<dbReference type="RefSeq" id="XP_021880322.1">
    <property type="nucleotide sequence ID" value="XM_022027886.1"/>
</dbReference>
<keyword evidence="2" id="KW-0539">Nucleus</keyword>
<evidence type="ECO:0000256" key="3">
    <source>
        <dbReference type="SAM" id="Coils"/>
    </source>
</evidence>
<sequence length="631" mass="72056">MSSAQPARASARQSARRQQELEAEREAKQRRTLAAEAEAVTATDTVKPPQTQRQTNGRNEDNNNTTNDETLSLTSSSRSLSPALSDSASLNSDNENEHSNKKSITKTRALASRTRSALTQQQQEQDEQDPSKPFSDPNLLSYWEIALVYGFMIKFKTLLRQNCPLHDFSIEDLEAGLLSKTPNVCIEEVHSNLLSNMLNRKKAVDSSTWQKVLSETLDSKFRTGEMEYDQNLLKYYGDYYLIPPEDRVQILKGLVHWVLQEGAIIRQAIEEDLEHYSITPFGIDQAKRIYWYFGEGTLRVFRETKNPKKKSTGWETVASSLDEIKALVDSFNQTSSKSEKALQERLREEIIDPIEEKMAQEKLKQERLEKKMQRLAELHQLAATRTTRTRSSNRLNQPKYNFDDDDDFEEDEYEIYRRPSSRRRHNNQLPHHNQDQYQNQDQNQNQSQNQVDNTNDTPITTTNDISTESNTLFNTATGSADQYHINGGTEVSLRNTNSDSYHHPHQQQQQHDEYKDRGSSVEGDDISSTRSSVGRESDTSIRMALQRARMDGGDDEEEEFRFKEEPEEDDVKFPSVSQSVFAHAPTLTTAHVNTAYENQPSTGPVLELISTSAPVLPTTQSQDVDMKDAEL</sequence>
<evidence type="ECO:0000259" key="5">
    <source>
        <dbReference type="PROSITE" id="PS50827"/>
    </source>
</evidence>
<feature type="region of interest" description="Disordered" evidence="4">
    <location>
        <begin position="1"/>
        <end position="135"/>
    </location>
</feature>
<feature type="coiled-coil region" evidence="3">
    <location>
        <begin position="351"/>
        <end position="378"/>
    </location>
</feature>
<feature type="region of interest" description="Disordered" evidence="4">
    <location>
        <begin position="490"/>
        <end position="573"/>
    </location>
</feature>
<feature type="compositionally biased region" description="Acidic residues" evidence="4">
    <location>
        <begin position="553"/>
        <end position="570"/>
    </location>
</feature>
<evidence type="ECO:0000256" key="4">
    <source>
        <dbReference type="SAM" id="MobiDB-lite"/>
    </source>
</evidence>
<reference evidence="6 7" key="1">
    <citation type="submission" date="2016-07" db="EMBL/GenBank/DDBJ databases">
        <title>Pervasive Adenine N6-methylation of Active Genes in Fungi.</title>
        <authorList>
            <consortium name="DOE Joint Genome Institute"/>
            <person name="Mondo S.J."/>
            <person name="Dannebaum R.O."/>
            <person name="Kuo R.C."/>
            <person name="Labutti K."/>
            <person name="Haridas S."/>
            <person name="Kuo A."/>
            <person name="Salamov A."/>
            <person name="Ahrendt S.R."/>
            <person name="Lipzen A."/>
            <person name="Sullivan W."/>
            <person name="Andreopoulos W.B."/>
            <person name="Clum A."/>
            <person name="Lindquist E."/>
            <person name="Daum C."/>
            <person name="Ramamoorthy G.K."/>
            <person name="Gryganskyi A."/>
            <person name="Culley D."/>
            <person name="Magnuson J.K."/>
            <person name="James T.Y."/>
            <person name="O'Malley M.A."/>
            <person name="Stajich J.E."/>
            <person name="Spatafora J.W."/>
            <person name="Visel A."/>
            <person name="Grigoriev I.V."/>
        </authorList>
    </citation>
    <scope>NUCLEOTIDE SEQUENCE [LARGE SCALE GENOMIC DNA]</scope>
    <source>
        <strain evidence="6 7">NRRL 3116</strain>
    </source>
</reference>
<dbReference type="AlphaFoldDB" id="A0A1Y2GLE1"/>
<feature type="compositionally biased region" description="Basic and acidic residues" evidence="4">
    <location>
        <begin position="17"/>
        <end position="29"/>
    </location>
</feature>
<keyword evidence="3" id="KW-0175">Coiled coil</keyword>
<gene>
    <name evidence="6" type="ORF">BCR41DRAFT_387338</name>
</gene>
<dbReference type="OrthoDB" id="349045at2759"/>
<dbReference type="PROSITE" id="PS50827">
    <property type="entry name" value="DDT"/>
    <property type="match status" value="1"/>
</dbReference>
<dbReference type="STRING" id="64571.A0A1Y2GLE1"/>
<comment type="caution">
    <text evidence="6">The sequence shown here is derived from an EMBL/GenBank/DDBJ whole genome shotgun (WGS) entry which is preliminary data.</text>
</comment>
<keyword evidence="7" id="KW-1185">Reference proteome</keyword>
<feature type="compositionally biased region" description="Low complexity" evidence="4">
    <location>
        <begin position="1"/>
        <end position="13"/>
    </location>
</feature>
<evidence type="ECO:0000256" key="1">
    <source>
        <dbReference type="ARBA" id="ARBA00004123"/>
    </source>
</evidence>
<feature type="compositionally biased region" description="Polar residues" evidence="4">
    <location>
        <begin position="48"/>
        <end position="57"/>
    </location>
</feature>
<evidence type="ECO:0000313" key="6">
    <source>
        <dbReference type="EMBL" id="ORZ12973.1"/>
    </source>
</evidence>
<protein>
    <recommendedName>
        <fullName evidence="5">DDT domain-containing protein</fullName>
    </recommendedName>
</protein>